<comment type="similarity">
    <text evidence="2">Belongs to the SLC41A transporter family.</text>
</comment>
<evidence type="ECO:0000313" key="11">
    <source>
        <dbReference type="Proteomes" id="UP000054498"/>
    </source>
</evidence>
<keyword evidence="4 8" id="KW-0812">Transmembrane</keyword>
<keyword evidence="11" id="KW-1185">Reference proteome</keyword>
<keyword evidence="7 8" id="KW-0472">Membrane</keyword>
<evidence type="ECO:0000256" key="6">
    <source>
        <dbReference type="ARBA" id="ARBA00022989"/>
    </source>
</evidence>
<evidence type="ECO:0000256" key="4">
    <source>
        <dbReference type="ARBA" id="ARBA00022692"/>
    </source>
</evidence>
<evidence type="ECO:0000256" key="7">
    <source>
        <dbReference type="ARBA" id="ARBA00023136"/>
    </source>
</evidence>
<protein>
    <submittedName>
        <fullName evidence="10">Magnesium transporter</fullName>
    </submittedName>
</protein>
<evidence type="ECO:0000256" key="5">
    <source>
        <dbReference type="ARBA" id="ARBA00022842"/>
    </source>
</evidence>
<evidence type="ECO:0000259" key="9">
    <source>
        <dbReference type="Pfam" id="PF01769"/>
    </source>
</evidence>
<dbReference type="PANTHER" id="PTHR41394:SF8">
    <property type="entry name" value="MAGNESIUM TRANSPORTER MGTE"/>
    <property type="match status" value="1"/>
</dbReference>
<comment type="subcellular location">
    <subcellularLocation>
        <location evidence="1">Membrane</location>
        <topology evidence="1">Multi-pass membrane protein</topology>
    </subcellularLocation>
</comment>
<dbReference type="GO" id="GO:0016020">
    <property type="term" value="C:membrane"/>
    <property type="evidence" value="ECO:0007669"/>
    <property type="project" value="UniProtKB-SubCell"/>
</dbReference>
<feature type="domain" description="SLC41A/MgtE integral membrane" evidence="9">
    <location>
        <begin position="1"/>
        <end position="79"/>
    </location>
</feature>
<dbReference type="Proteomes" id="UP000054498">
    <property type="component" value="Unassembled WGS sequence"/>
</dbReference>
<dbReference type="Gene3D" id="1.10.357.20">
    <property type="entry name" value="SLC41 divalent cation transporters, integral membrane domain"/>
    <property type="match status" value="1"/>
</dbReference>
<dbReference type="GO" id="GO:0008324">
    <property type="term" value="F:monoatomic cation transmembrane transporter activity"/>
    <property type="evidence" value="ECO:0007669"/>
    <property type="project" value="InterPro"/>
</dbReference>
<dbReference type="PANTHER" id="PTHR41394">
    <property type="entry name" value="MAGNESIUM TRANSPORTER MGTE"/>
    <property type="match status" value="1"/>
</dbReference>
<accession>A0A0D2K8V7</accession>
<dbReference type="EMBL" id="KK105531">
    <property type="protein sequence ID" value="KIY92538.1"/>
    <property type="molecule type" value="Genomic_DNA"/>
</dbReference>
<reference evidence="10 11" key="1">
    <citation type="journal article" date="2013" name="BMC Genomics">
        <title>Reconstruction of the lipid metabolism for the microalga Monoraphidium neglectum from its genome sequence reveals characteristics suitable for biofuel production.</title>
        <authorList>
            <person name="Bogen C."/>
            <person name="Al-Dilaimi A."/>
            <person name="Albersmeier A."/>
            <person name="Wichmann J."/>
            <person name="Grundmann M."/>
            <person name="Rupp O."/>
            <person name="Lauersen K.J."/>
            <person name="Blifernez-Klassen O."/>
            <person name="Kalinowski J."/>
            <person name="Goesmann A."/>
            <person name="Mussgnug J.H."/>
            <person name="Kruse O."/>
        </authorList>
    </citation>
    <scope>NUCLEOTIDE SEQUENCE [LARGE SCALE GENOMIC DNA]</scope>
    <source>
        <strain evidence="10 11">SAG 48.87</strain>
    </source>
</reference>
<dbReference type="GeneID" id="25733085"/>
<keyword evidence="5" id="KW-0460">Magnesium</keyword>
<feature type="transmembrane region" description="Helical" evidence="8">
    <location>
        <begin position="61"/>
        <end position="79"/>
    </location>
</feature>
<evidence type="ECO:0000256" key="2">
    <source>
        <dbReference type="ARBA" id="ARBA00009749"/>
    </source>
</evidence>
<keyword evidence="6 8" id="KW-1133">Transmembrane helix</keyword>
<name>A0A0D2K8V7_9CHLO</name>
<evidence type="ECO:0000256" key="1">
    <source>
        <dbReference type="ARBA" id="ARBA00004141"/>
    </source>
</evidence>
<dbReference type="STRING" id="145388.A0A0D2K8V7"/>
<dbReference type="SUPFAM" id="SSF161093">
    <property type="entry name" value="MgtE membrane domain-like"/>
    <property type="match status" value="1"/>
</dbReference>
<dbReference type="RefSeq" id="XP_013891558.1">
    <property type="nucleotide sequence ID" value="XM_014036104.1"/>
</dbReference>
<proteinExistence type="inferred from homology"/>
<gene>
    <name evidence="10" type="ORF">MNEG_15425</name>
</gene>
<dbReference type="InterPro" id="IPR006667">
    <property type="entry name" value="SLC41_membr_dom"/>
</dbReference>
<dbReference type="Pfam" id="PF01769">
    <property type="entry name" value="MgtE"/>
    <property type="match status" value="1"/>
</dbReference>
<dbReference type="KEGG" id="mng:MNEG_15425"/>
<sequence length="88" mass="9089">MGAILGLAILGFSCVWSGISTQVGATVAIALPLVSAWANGLGAFFTLLADRLRFDPAVTSVPLVTTIVDSTGLVVYFFVAKAMLGINE</sequence>
<organism evidence="10 11">
    <name type="scientific">Monoraphidium neglectum</name>
    <dbReference type="NCBI Taxonomy" id="145388"/>
    <lineage>
        <taxon>Eukaryota</taxon>
        <taxon>Viridiplantae</taxon>
        <taxon>Chlorophyta</taxon>
        <taxon>core chlorophytes</taxon>
        <taxon>Chlorophyceae</taxon>
        <taxon>CS clade</taxon>
        <taxon>Sphaeropleales</taxon>
        <taxon>Selenastraceae</taxon>
        <taxon>Monoraphidium</taxon>
    </lineage>
</organism>
<evidence type="ECO:0000256" key="8">
    <source>
        <dbReference type="SAM" id="Phobius"/>
    </source>
</evidence>
<dbReference type="InterPro" id="IPR036739">
    <property type="entry name" value="SLC41_membr_dom_sf"/>
</dbReference>
<dbReference type="OrthoDB" id="48232at2759"/>
<evidence type="ECO:0000256" key="3">
    <source>
        <dbReference type="ARBA" id="ARBA00022448"/>
    </source>
</evidence>
<keyword evidence="3" id="KW-0813">Transport</keyword>
<dbReference type="AlphaFoldDB" id="A0A0D2K8V7"/>
<evidence type="ECO:0000313" key="10">
    <source>
        <dbReference type="EMBL" id="KIY92538.1"/>
    </source>
</evidence>
<feature type="transmembrane region" description="Helical" evidence="8">
    <location>
        <begin position="27"/>
        <end position="49"/>
    </location>
</feature>